<keyword evidence="2" id="KW-1185">Reference proteome</keyword>
<sequence>MDFSNPQHEQPVLSYARQHGAIRRAELIELCRLSEGQAKALLKRMKVNELLWLEGAGRPASCRLVPKVGIVPKRM</sequence>
<dbReference type="Gene3D" id="1.10.10.10">
    <property type="entry name" value="Winged helix-like DNA-binding domain superfamily/Winged helix DNA-binding domain"/>
    <property type="match status" value="1"/>
</dbReference>
<dbReference type="GeneID" id="43167023"/>
<accession>A0ABZ0Y0A2</accession>
<evidence type="ECO:0000313" key="2">
    <source>
        <dbReference type="Proteomes" id="UP001326110"/>
    </source>
</evidence>
<gene>
    <name evidence="1" type="ORF">SR858_03730</name>
</gene>
<dbReference type="Proteomes" id="UP001326110">
    <property type="component" value="Chromosome"/>
</dbReference>
<dbReference type="InterPro" id="IPR036388">
    <property type="entry name" value="WH-like_DNA-bd_sf"/>
</dbReference>
<dbReference type="EMBL" id="CP140152">
    <property type="protein sequence ID" value="WQH05461.1"/>
    <property type="molecule type" value="Genomic_DNA"/>
</dbReference>
<reference evidence="1 2" key="1">
    <citation type="submission" date="2023-11" db="EMBL/GenBank/DDBJ databases">
        <title>MicrobeMod: A computational toolkit for identifying prokaryotic methylation and restriction-modification with nanopore sequencing.</title>
        <authorList>
            <person name="Crits-Christoph A."/>
            <person name="Kang S.C."/>
            <person name="Lee H."/>
            <person name="Ostrov N."/>
        </authorList>
    </citation>
    <scope>NUCLEOTIDE SEQUENCE [LARGE SCALE GENOMIC DNA]</scope>
    <source>
        <strain evidence="1 2">ATCC 25935</strain>
    </source>
</reference>
<dbReference type="RefSeq" id="WP_154819977.1">
    <property type="nucleotide sequence ID" value="NZ_CP140152.1"/>
</dbReference>
<organism evidence="1 2">
    <name type="scientific">Duganella zoogloeoides</name>
    <dbReference type="NCBI Taxonomy" id="75659"/>
    <lineage>
        <taxon>Bacteria</taxon>
        <taxon>Pseudomonadati</taxon>
        <taxon>Pseudomonadota</taxon>
        <taxon>Betaproteobacteria</taxon>
        <taxon>Burkholderiales</taxon>
        <taxon>Oxalobacteraceae</taxon>
        <taxon>Telluria group</taxon>
        <taxon>Duganella</taxon>
    </lineage>
</organism>
<protein>
    <recommendedName>
        <fullName evidence="3">Transcriptional regulator HTH-type FeoC domain-containing protein</fullName>
    </recommendedName>
</protein>
<evidence type="ECO:0008006" key="3">
    <source>
        <dbReference type="Google" id="ProtNLM"/>
    </source>
</evidence>
<evidence type="ECO:0000313" key="1">
    <source>
        <dbReference type="EMBL" id="WQH05461.1"/>
    </source>
</evidence>
<proteinExistence type="predicted"/>
<name>A0ABZ0Y0A2_9BURK</name>